<evidence type="ECO:0000313" key="3">
    <source>
        <dbReference type="Proteomes" id="UP000834106"/>
    </source>
</evidence>
<evidence type="ECO:0000256" key="1">
    <source>
        <dbReference type="SAM" id="MobiDB-lite"/>
    </source>
</evidence>
<keyword evidence="3" id="KW-1185">Reference proteome</keyword>
<feature type="region of interest" description="Disordered" evidence="1">
    <location>
        <begin position="100"/>
        <end position="126"/>
    </location>
</feature>
<evidence type="ECO:0000313" key="2">
    <source>
        <dbReference type="EMBL" id="CAI9779671.1"/>
    </source>
</evidence>
<dbReference type="AlphaFoldDB" id="A0AAD2A1R3"/>
<name>A0AAD2A1R3_9LAMI</name>
<dbReference type="EMBL" id="OU503052">
    <property type="protein sequence ID" value="CAI9779671.1"/>
    <property type="molecule type" value="Genomic_DNA"/>
</dbReference>
<feature type="region of interest" description="Disordered" evidence="1">
    <location>
        <begin position="1"/>
        <end position="22"/>
    </location>
</feature>
<accession>A0AAD2A1R3</accession>
<proteinExistence type="predicted"/>
<reference evidence="2" key="1">
    <citation type="submission" date="2023-05" db="EMBL/GenBank/DDBJ databases">
        <authorList>
            <person name="Huff M."/>
        </authorList>
    </citation>
    <scope>NUCLEOTIDE SEQUENCE</scope>
</reference>
<sequence length="208" mass="23690">MQADQTVLSLRPGGGSRGGSRFLGSRFDSSSAAFTDLQLLRPHGGGASSLPSFKTGESRFHGLNRIRYTRDQFLQLREVAIIPEDILKAKQEVDAEFFGEDPSWAHGESNLQNQGQSRYSQPDSRDWHNRSAQFFAPAEERSWERQQDTNQQYKQEQLSSQFGKAQISSNQGDAEAIVRSIQDLFTSWEQSDEWGKLREQMRTAWDKL</sequence>
<dbReference type="Proteomes" id="UP000834106">
    <property type="component" value="Chromosome 17"/>
</dbReference>
<organism evidence="2 3">
    <name type="scientific">Fraxinus pennsylvanica</name>
    <dbReference type="NCBI Taxonomy" id="56036"/>
    <lineage>
        <taxon>Eukaryota</taxon>
        <taxon>Viridiplantae</taxon>
        <taxon>Streptophyta</taxon>
        <taxon>Embryophyta</taxon>
        <taxon>Tracheophyta</taxon>
        <taxon>Spermatophyta</taxon>
        <taxon>Magnoliopsida</taxon>
        <taxon>eudicotyledons</taxon>
        <taxon>Gunneridae</taxon>
        <taxon>Pentapetalae</taxon>
        <taxon>asterids</taxon>
        <taxon>lamiids</taxon>
        <taxon>Lamiales</taxon>
        <taxon>Oleaceae</taxon>
        <taxon>Oleeae</taxon>
        <taxon>Fraxinus</taxon>
    </lineage>
</organism>
<protein>
    <submittedName>
        <fullName evidence="2">Uncharacterized protein</fullName>
    </submittedName>
</protein>
<gene>
    <name evidence="2" type="ORF">FPE_LOCUS27101</name>
</gene>
<feature type="compositionally biased region" description="Polar residues" evidence="1">
    <location>
        <begin position="109"/>
        <end position="122"/>
    </location>
</feature>